<sequence length="268" mass="31238">MQRINLMMMVLSLLCGFGVKAQDQKKDVLFCYGDFYPEQIKDYSIVVLEGIHFSKKDIEVLKQQNKTVLGYISLGEVNKDAAYYDSLKDFTLGKNEIWDSYILDLENEPTYDQLLDLFEEAMITKGLDGLFLDNVDNYGPYGPTPEKKPALLKFLAEVNTTYPEMFLLQNAGVFIAEDTHQYVDAVAIESVATNYNFNTNNYRLRNKKEFEEQVNHLKEIEKNYNLPIILIEYADTQRLRNKVLDRIKPFSWPYFIGQIELQKIPKFK</sequence>
<dbReference type="InterPro" id="IPR017853">
    <property type="entry name" value="GH"/>
</dbReference>
<dbReference type="SUPFAM" id="SSF51445">
    <property type="entry name" value="(Trans)glycosidases"/>
    <property type="match status" value="1"/>
</dbReference>
<dbReference type="Proteomes" id="UP000615593">
    <property type="component" value="Unassembled WGS sequence"/>
</dbReference>
<evidence type="ECO:0000259" key="2">
    <source>
        <dbReference type="Pfam" id="PF03537"/>
    </source>
</evidence>
<evidence type="ECO:0000313" key="3">
    <source>
        <dbReference type="EMBL" id="GGZ49911.1"/>
    </source>
</evidence>
<feature type="signal peptide" evidence="1">
    <location>
        <begin position="1"/>
        <end position="21"/>
    </location>
</feature>
<feature type="chain" id="PRO_5045629771" description="Glycoside-hydrolase family GH114 TIM-barrel domain-containing protein" evidence="1">
    <location>
        <begin position="22"/>
        <end position="268"/>
    </location>
</feature>
<keyword evidence="1" id="KW-0732">Signal</keyword>
<evidence type="ECO:0000313" key="4">
    <source>
        <dbReference type="Proteomes" id="UP000615593"/>
    </source>
</evidence>
<dbReference type="InterPro" id="IPR004352">
    <property type="entry name" value="GH114_TIM-barrel"/>
</dbReference>
<protein>
    <recommendedName>
        <fullName evidence="2">Glycoside-hydrolase family GH114 TIM-barrel domain-containing protein</fullName>
    </recommendedName>
</protein>
<dbReference type="Pfam" id="PF03537">
    <property type="entry name" value="Glyco_hydro_114"/>
    <property type="match status" value="1"/>
</dbReference>
<feature type="domain" description="Glycoside-hydrolase family GH114 TIM-barrel" evidence="2">
    <location>
        <begin position="41"/>
        <end position="241"/>
    </location>
</feature>
<evidence type="ECO:0000256" key="1">
    <source>
        <dbReference type="SAM" id="SignalP"/>
    </source>
</evidence>
<dbReference type="RefSeq" id="WP_027883894.1">
    <property type="nucleotide sequence ID" value="NZ_JBHLTI010000050.1"/>
</dbReference>
<gene>
    <name evidence="3" type="ORF">GCM10008088_09230</name>
</gene>
<comment type="caution">
    <text evidence="3">The sequence shown here is derived from an EMBL/GenBank/DDBJ whole genome shotgun (WGS) entry which is preliminary data.</text>
</comment>
<dbReference type="PANTHER" id="PTHR35882">
    <property type="entry name" value="PELA"/>
    <property type="match status" value="1"/>
</dbReference>
<reference evidence="4" key="1">
    <citation type="journal article" date="2019" name="Int. J. Syst. Evol. Microbiol.">
        <title>The Global Catalogue of Microorganisms (GCM) 10K type strain sequencing project: providing services to taxonomists for standard genome sequencing and annotation.</title>
        <authorList>
            <consortium name="The Broad Institute Genomics Platform"/>
            <consortium name="The Broad Institute Genome Sequencing Center for Infectious Disease"/>
            <person name="Wu L."/>
            <person name="Ma J."/>
        </authorList>
    </citation>
    <scope>NUCLEOTIDE SEQUENCE [LARGE SCALE GENOMIC DNA]</scope>
    <source>
        <strain evidence="4">KCTC 12708</strain>
    </source>
</reference>
<proteinExistence type="predicted"/>
<dbReference type="EMBL" id="BMWY01000002">
    <property type="protein sequence ID" value="GGZ49911.1"/>
    <property type="molecule type" value="Genomic_DNA"/>
</dbReference>
<organism evidence="3 4">
    <name type="scientific">Mesonia mobilis</name>
    <dbReference type="NCBI Taxonomy" id="369791"/>
    <lineage>
        <taxon>Bacteria</taxon>
        <taxon>Pseudomonadati</taxon>
        <taxon>Bacteroidota</taxon>
        <taxon>Flavobacteriia</taxon>
        <taxon>Flavobacteriales</taxon>
        <taxon>Flavobacteriaceae</taxon>
        <taxon>Mesonia</taxon>
    </lineage>
</organism>
<dbReference type="InterPro" id="IPR013785">
    <property type="entry name" value="Aldolase_TIM"/>
</dbReference>
<name>A0ABQ3BKV1_9FLAO</name>
<accession>A0ABQ3BKV1</accession>
<dbReference type="PANTHER" id="PTHR35882:SF2">
    <property type="entry name" value="PELA"/>
    <property type="match status" value="1"/>
</dbReference>
<dbReference type="Gene3D" id="3.20.20.70">
    <property type="entry name" value="Aldolase class I"/>
    <property type="match status" value="1"/>
</dbReference>
<keyword evidence="4" id="KW-1185">Reference proteome</keyword>